<keyword evidence="2" id="KW-1185">Reference proteome</keyword>
<name>A0AAV7NEQ1_PLEWA</name>
<dbReference type="Proteomes" id="UP001066276">
    <property type="component" value="Chromosome 8"/>
</dbReference>
<evidence type="ECO:0000313" key="1">
    <source>
        <dbReference type="EMBL" id="KAJ1113027.1"/>
    </source>
</evidence>
<comment type="caution">
    <text evidence="1">The sequence shown here is derived from an EMBL/GenBank/DDBJ whole genome shotgun (WGS) entry which is preliminary data.</text>
</comment>
<gene>
    <name evidence="1" type="ORF">NDU88_001287</name>
</gene>
<organism evidence="1 2">
    <name type="scientific">Pleurodeles waltl</name>
    <name type="common">Iberian ribbed newt</name>
    <dbReference type="NCBI Taxonomy" id="8319"/>
    <lineage>
        <taxon>Eukaryota</taxon>
        <taxon>Metazoa</taxon>
        <taxon>Chordata</taxon>
        <taxon>Craniata</taxon>
        <taxon>Vertebrata</taxon>
        <taxon>Euteleostomi</taxon>
        <taxon>Amphibia</taxon>
        <taxon>Batrachia</taxon>
        <taxon>Caudata</taxon>
        <taxon>Salamandroidea</taxon>
        <taxon>Salamandridae</taxon>
        <taxon>Pleurodelinae</taxon>
        <taxon>Pleurodeles</taxon>
    </lineage>
</organism>
<sequence length="157" mass="16513">MPRPAALACPLVTTDPGSNQVLCSPGSCSASVTPTPTPSPLAGQGHSKGLGEQGALLYFAPGGAGGWGFSPGRRRGVGICHTILPSLLLPLGCIYKGEPFFLVRDVKPYTKTMGGYLSGSGCSSAFYRKNKQKTRRAATCQVLDAPARFTEQINRKR</sequence>
<dbReference type="AlphaFoldDB" id="A0AAV7NEQ1"/>
<dbReference type="EMBL" id="JANPWB010000012">
    <property type="protein sequence ID" value="KAJ1113027.1"/>
    <property type="molecule type" value="Genomic_DNA"/>
</dbReference>
<proteinExistence type="predicted"/>
<accession>A0AAV7NEQ1</accession>
<protein>
    <submittedName>
        <fullName evidence="1">Uncharacterized protein</fullName>
    </submittedName>
</protein>
<reference evidence="1" key="1">
    <citation type="journal article" date="2022" name="bioRxiv">
        <title>Sequencing and chromosome-scale assembly of the giantPleurodeles waltlgenome.</title>
        <authorList>
            <person name="Brown T."/>
            <person name="Elewa A."/>
            <person name="Iarovenko S."/>
            <person name="Subramanian E."/>
            <person name="Araus A.J."/>
            <person name="Petzold A."/>
            <person name="Susuki M."/>
            <person name="Suzuki K.-i.T."/>
            <person name="Hayashi T."/>
            <person name="Toyoda A."/>
            <person name="Oliveira C."/>
            <person name="Osipova E."/>
            <person name="Leigh N.D."/>
            <person name="Simon A."/>
            <person name="Yun M.H."/>
        </authorList>
    </citation>
    <scope>NUCLEOTIDE SEQUENCE</scope>
    <source>
        <strain evidence="1">20211129_DDA</strain>
        <tissue evidence="1">Liver</tissue>
    </source>
</reference>
<evidence type="ECO:0000313" key="2">
    <source>
        <dbReference type="Proteomes" id="UP001066276"/>
    </source>
</evidence>